<feature type="compositionally biased region" description="Low complexity" evidence="1">
    <location>
        <begin position="20"/>
        <end position="48"/>
    </location>
</feature>
<keyword evidence="3" id="KW-1185">Reference proteome</keyword>
<dbReference type="EMBL" id="JAXIOK010000019">
    <property type="protein sequence ID" value="KAK4748930.1"/>
    <property type="molecule type" value="Genomic_DNA"/>
</dbReference>
<organism evidence="2 3">
    <name type="scientific">Trapa incisa</name>
    <dbReference type="NCBI Taxonomy" id="236973"/>
    <lineage>
        <taxon>Eukaryota</taxon>
        <taxon>Viridiplantae</taxon>
        <taxon>Streptophyta</taxon>
        <taxon>Embryophyta</taxon>
        <taxon>Tracheophyta</taxon>
        <taxon>Spermatophyta</taxon>
        <taxon>Magnoliopsida</taxon>
        <taxon>eudicotyledons</taxon>
        <taxon>Gunneridae</taxon>
        <taxon>Pentapetalae</taxon>
        <taxon>rosids</taxon>
        <taxon>malvids</taxon>
        <taxon>Myrtales</taxon>
        <taxon>Lythraceae</taxon>
        <taxon>Trapa</taxon>
    </lineage>
</organism>
<feature type="region of interest" description="Disordered" evidence="1">
    <location>
        <begin position="91"/>
        <end position="120"/>
    </location>
</feature>
<evidence type="ECO:0000256" key="1">
    <source>
        <dbReference type="SAM" id="MobiDB-lite"/>
    </source>
</evidence>
<accession>A0AAN7JM04</accession>
<evidence type="ECO:0000313" key="3">
    <source>
        <dbReference type="Proteomes" id="UP001345219"/>
    </source>
</evidence>
<name>A0AAN7JM04_9MYRT</name>
<sequence length="134" mass="15279">MEEIRGGGTCRDVVVSIAKSSASSEPSTPSTSTELRGTSTSSSDFSPRSLEKHCRPISSVLMEAESKGTLIERLDHIEDRLVKMEEEMEVMRPKEGQRRMIKNDRRSDDNTTMMMKKKETKKSWKGIVKKWVKR</sequence>
<dbReference type="Proteomes" id="UP001345219">
    <property type="component" value="Chromosome 12"/>
</dbReference>
<dbReference type="PANTHER" id="PTHR34190">
    <property type="entry name" value="EXPRESSED PROTEIN"/>
    <property type="match status" value="1"/>
</dbReference>
<feature type="region of interest" description="Disordered" evidence="1">
    <location>
        <begin position="18"/>
        <end position="51"/>
    </location>
</feature>
<dbReference type="AlphaFoldDB" id="A0AAN7JM04"/>
<comment type="caution">
    <text evidence="2">The sequence shown here is derived from an EMBL/GenBank/DDBJ whole genome shotgun (WGS) entry which is preliminary data.</text>
</comment>
<gene>
    <name evidence="2" type="ORF">SAY87_015516</name>
</gene>
<dbReference type="PANTHER" id="PTHR34190:SF4">
    <property type="entry name" value="EXPRESSED PROTEIN"/>
    <property type="match status" value="1"/>
</dbReference>
<protein>
    <submittedName>
        <fullName evidence="2">Uncharacterized protein</fullName>
    </submittedName>
</protein>
<reference evidence="2 3" key="1">
    <citation type="journal article" date="2023" name="Hortic Res">
        <title>Pangenome of water caltrop reveals structural variations and asymmetric subgenome divergence after allopolyploidization.</title>
        <authorList>
            <person name="Zhang X."/>
            <person name="Chen Y."/>
            <person name="Wang L."/>
            <person name="Yuan Y."/>
            <person name="Fang M."/>
            <person name="Shi L."/>
            <person name="Lu R."/>
            <person name="Comes H.P."/>
            <person name="Ma Y."/>
            <person name="Chen Y."/>
            <person name="Huang G."/>
            <person name="Zhou Y."/>
            <person name="Zheng Z."/>
            <person name="Qiu Y."/>
        </authorList>
    </citation>
    <scope>NUCLEOTIDE SEQUENCE [LARGE SCALE GENOMIC DNA]</scope>
    <source>
        <tissue evidence="2">Roots</tissue>
    </source>
</reference>
<evidence type="ECO:0000313" key="2">
    <source>
        <dbReference type="EMBL" id="KAK4748930.1"/>
    </source>
</evidence>
<feature type="compositionally biased region" description="Basic and acidic residues" evidence="1">
    <location>
        <begin position="91"/>
        <end position="109"/>
    </location>
</feature>
<proteinExistence type="predicted"/>